<reference evidence="6" key="1">
    <citation type="submission" date="2025-08" db="UniProtKB">
        <authorList>
            <consortium name="RefSeq"/>
        </authorList>
    </citation>
    <scope>IDENTIFICATION</scope>
    <source>
        <strain evidence="6">11010-0011.00</strain>
        <tissue evidence="6">Whole body</tissue>
    </source>
</reference>
<dbReference type="AlphaFoldDB" id="A0A6J2U6M1"/>
<evidence type="ECO:0000256" key="2">
    <source>
        <dbReference type="SAM" id="Coils"/>
    </source>
</evidence>
<keyword evidence="5" id="KW-1185">Reference proteome</keyword>
<dbReference type="GO" id="GO:0005886">
    <property type="term" value="C:plasma membrane"/>
    <property type="evidence" value="ECO:0007669"/>
    <property type="project" value="TreeGrafter"/>
</dbReference>
<dbReference type="Proteomes" id="UP000504634">
    <property type="component" value="Unplaced"/>
</dbReference>
<proteinExistence type="predicted"/>
<dbReference type="InterPro" id="IPR039045">
    <property type="entry name" value="SCHIP_1"/>
</dbReference>
<evidence type="ECO:0000256" key="1">
    <source>
        <dbReference type="ARBA" id="ARBA00023054"/>
    </source>
</evidence>
<dbReference type="GO" id="GO:0035332">
    <property type="term" value="P:positive regulation of hippo signaling"/>
    <property type="evidence" value="ECO:0007669"/>
    <property type="project" value="TreeGrafter"/>
</dbReference>
<dbReference type="GeneID" id="115631396"/>
<organism evidence="5 6">
    <name type="scientific">Drosophila lebanonensis</name>
    <name type="common">Fruit fly</name>
    <name type="synonym">Scaptodrosophila lebanonensis</name>
    <dbReference type="NCBI Taxonomy" id="7225"/>
    <lineage>
        <taxon>Eukaryota</taxon>
        <taxon>Metazoa</taxon>
        <taxon>Ecdysozoa</taxon>
        <taxon>Arthropoda</taxon>
        <taxon>Hexapoda</taxon>
        <taxon>Insecta</taxon>
        <taxon>Pterygota</taxon>
        <taxon>Neoptera</taxon>
        <taxon>Endopterygota</taxon>
        <taxon>Diptera</taxon>
        <taxon>Brachycera</taxon>
        <taxon>Muscomorpha</taxon>
        <taxon>Ephydroidea</taxon>
        <taxon>Drosophilidae</taxon>
        <taxon>Scaptodrosophila</taxon>
    </lineage>
</organism>
<feature type="domain" description="Schwannomin interacting protein 1 C-terminal" evidence="4">
    <location>
        <begin position="445"/>
        <end position="672"/>
    </location>
</feature>
<accession>A0A6J2U6M1</accession>
<dbReference type="OrthoDB" id="6260144at2759"/>
<dbReference type="CTD" id="29970"/>
<gene>
    <name evidence="6" type="primary">LOC115631396</name>
</gene>
<feature type="coiled-coil region" evidence="2">
    <location>
        <begin position="620"/>
        <end position="647"/>
    </location>
</feature>
<evidence type="ECO:0000259" key="4">
    <source>
        <dbReference type="Pfam" id="PF10148"/>
    </source>
</evidence>
<sequence length="677" mass="77843">MRIPEIPSAKTNTGMTFENIKHSAAEQFIQRALRCNHDSYNSSIVSNCETIQVFENCCRRKNTLDMSNSFEDSLCNDLNHNLSIHMDDKSLQTFGNHVGSLAEPKGTREHSLCMKNSNDHGSMFDLCKMDTSDFDMESETENSNYMVKQTNTINDTLENGNTKKDTEPSSSENDYFLGPDILRSCEKLYDQDLQNRNEPDFLKNICPQISAVKKSKDEQLLGLSTLDIIGDFGQEIESEFDLIFPGYKKVSENETQFYKITDAALSNASENLRLNLISRYSNSTEKNSSIKTKTSHEVDKAKYRKFSHDDRQLPPVIIDYKKCQLSHRCVKKTKVENTNSSLPRVNRNKCNLRKRSTQLNANVDRILEREEYQKIMNNKDQIISNSRYTKTSCWARHLEDSMKRSLELTSSRTLGQFDAYKVSKDIDLTTLQSHLKMVQKIEKQRRYDREEIRKRLAMEAIPAHIGFMGAEQIKNKVLDDMEANNEAVSDAESCSSDSETCPKLSRAAEANFSAIHFLQSIPKENDTVWQGNGSCKKVTSAVDDLQKNYFFAKQSKLQIEARMALAQSKEVAQMKMQIEKKNQTISPIIEAIRLMLSQIGIKVDSNRRWISRQMLTGMDIEQLKFLVENLQTYIESLNEKLMSLLVDRDDLHISQDEILCDIKQISKYIVFKSRRQI</sequence>
<keyword evidence="1 2" id="KW-0175">Coiled coil</keyword>
<dbReference type="RefSeq" id="XP_030383979.1">
    <property type="nucleotide sequence ID" value="XM_030528119.1"/>
</dbReference>
<name>A0A6J2U6M1_DROLE</name>
<feature type="region of interest" description="Disordered" evidence="3">
    <location>
        <begin position="154"/>
        <end position="173"/>
    </location>
</feature>
<dbReference type="PANTHER" id="PTHR13103:SF2">
    <property type="entry name" value="IQCJ-SCHIP1 READTHROUGH TRANSCRIPT PROTEIN-RELATED"/>
    <property type="match status" value="1"/>
</dbReference>
<protein>
    <submittedName>
        <fullName evidence="6">Schwannomin-interacting protein 1 homolog</fullName>
    </submittedName>
</protein>
<dbReference type="InterPro" id="IPR015649">
    <property type="entry name" value="SCHIP_1_C"/>
</dbReference>
<dbReference type="Pfam" id="PF10148">
    <property type="entry name" value="SCHIP-1_C"/>
    <property type="match status" value="1"/>
</dbReference>
<evidence type="ECO:0000256" key="3">
    <source>
        <dbReference type="SAM" id="MobiDB-lite"/>
    </source>
</evidence>
<evidence type="ECO:0000313" key="5">
    <source>
        <dbReference type="Proteomes" id="UP000504634"/>
    </source>
</evidence>
<evidence type="ECO:0000313" key="6">
    <source>
        <dbReference type="RefSeq" id="XP_030383979.1"/>
    </source>
</evidence>
<dbReference type="GO" id="GO:0030054">
    <property type="term" value="C:cell junction"/>
    <property type="evidence" value="ECO:0007669"/>
    <property type="project" value="TreeGrafter"/>
</dbReference>
<dbReference type="PANTHER" id="PTHR13103">
    <property type="entry name" value="SCHWANNOMIN INTERACTING PROTEIN 1"/>
    <property type="match status" value="1"/>
</dbReference>